<sequence length="130" mass="14112">MVSIRSESLALAANSRHVEPRQNRGSGGSGGGAAAGRQADLVLVSPWWWSDGLAVSCGGGDGVAVSWLRWCECARFWEINVARRREEGETAEKPSLPSLPSEARAGEKVKLVKVSQEPPSRPWWRGRCIT</sequence>
<evidence type="ECO:0000313" key="3">
    <source>
        <dbReference type="Proteomes" id="UP000310200"/>
    </source>
</evidence>
<protein>
    <submittedName>
        <fullName evidence="2">Uncharacterized protein</fullName>
    </submittedName>
</protein>
<accession>A0A4S2KRL9</accession>
<gene>
    <name evidence="2" type="ORF">DBV15_07947</name>
</gene>
<evidence type="ECO:0000313" key="2">
    <source>
        <dbReference type="EMBL" id="TGZ52551.1"/>
    </source>
</evidence>
<feature type="compositionally biased region" description="Gly residues" evidence="1">
    <location>
        <begin position="25"/>
        <end position="34"/>
    </location>
</feature>
<dbReference type="EMBL" id="QBLH01001253">
    <property type="protein sequence ID" value="TGZ52551.1"/>
    <property type="molecule type" value="Genomic_DNA"/>
</dbReference>
<dbReference type="AlphaFoldDB" id="A0A4S2KRL9"/>
<feature type="region of interest" description="Disordered" evidence="1">
    <location>
        <begin position="13"/>
        <end position="35"/>
    </location>
</feature>
<reference evidence="2 3" key="1">
    <citation type="journal article" date="2019" name="Philos. Trans. R. Soc. Lond., B, Biol. Sci.">
        <title>Ant behaviour and brain gene expression of defending hosts depend on the ecological success of the intruding social parasite.</title>
        <authorList>
            <person name="Kaur R."/>
            <person name="Stoldt M."/>
            <person name="Jongepier E."/>
            <person name="Feldmeyer B."/>
            <person name="Menzel F."/>
            <person name="Bornberg-Bauer E."/>
            <person name="Foitzik S."/>
        </authorList>
    </citation>
    <scope>NUCLEOTIDE SEQUENCE [LARGE SCALE GENOMIC DNA]</scope>
    <source>
        <tissue evidence="2">Whole body</tissue>
    </source>
</reference>
<comment type="caution">
    <text evidence="2">The sequence shown here is derived from an EMBL/GenBank/DDBJ whole genome shotgun (WGS) entry which is preliminary data.</text>
</comment>
<keyword evidence="3" id="KW-1185">Reference proteome</keyword>
<organism evidence="2 3">
    <name type="scientific">Temnothorax longispinosus</name>
    <dbReference type="NCBI Taxonomy" id="300112"/>
    <lineage>
        <taxon>Eukaryota</taxon>
        <taxon>Metazoa</taxon>
        <taxon>Ecdysozoa</taxon>
        <taxon>Arthropoda</taxon>
        <taxon>Hexapoda</taxon>
        <taxon>Insecta</taxon>
        <taxon>Pterygota</taxon>
        <taxon>Neoptera</taxon>
        <taxon>Endopterygota</taxon>
        <taxon>Hymenoptera</taxon>
        <taxon>Apocrita</taxon>
        <taxon>Aculeata</taxon>
        <taxon>Formicoidea</taxon>
        <taxon>Formicidae</taxon>
        <taxon>Myrmicinae</taxon>
        <taxon>Temnothorax</taxon>
    </lineage>
</organism>
<name>A0A4S2KRL9_9HYME</name>
<evidence type="ECO:0000256" key="1">
    <source>
        <dbReference type="SAM" id="MobiDB-lite"/>
    </source>
</evidence>
<dbReference type="Proteomes" id="UP000310200">
    <property type="component" value="Unassembled WGS sequence"/>
</dbReference>
<proteinExistence type="predicted"/>